<dbReference type="Proteomes" id="UP001281410">
    <property type="component" value="Unassembled WGS sequence"/>
</dbReference>
<reference evidence="3" key="1">
    <citation type="journal article" date="2023" name="Plant J.">
        <title>Genome sequences and population genomics provide insights into the demographic history, inbreeding, and mutation load of two 'living fossil' tree species of Dipteronia.</title>
        <authorList>
            <person name="Feng Y."/>
            <person name="Comes H.P."/>
            <person name="Chen J."/>
            <person name="Zhu S."/>
            <person name="Lu R."/>
            <person name="Zhang X."/>
            <person name="Li P."/>
            <person name="Qiu J."/>
            <person name="Olsen K.M."/>
            <person name="Qiu Y."/>
        </authorList>
    </citation>
    <scope>NUCLEOTIDE SEQUENCE</scope>
    <source>
        <strain evidence="3">NBL</strain>
    </source>
</reference>
<name>A0AAD9ZLS6_9ROSI</name>
<gene>
    <name evidence="3" type="ORF">Dsin_031066</name>
</gene>
<dbReference type="PANTHER" id="PTHR31170">
    <property type="entry name" value="BNAC04G53230D PROTEIN"/>
    <property type="match status" value="1"/>
</dbReference>
<dbReference type="InterPro" id="IPR004158">
    <property type="entry name" value="DUF247_pln"/>
</dbReference>
<dbReference type="PANTHER" id="PTHR31170:SF17">
    <property type="match status" value="1"/>
</dbReference>
<evidence type="ECO:0000313" key="4">
    <source>
        <dbReference type="Proteomes" id="UP001281410"/>
    </source>
</evidence>
<organism evidence="3 4">
    <name type="scientific">Dipteronia sinensis</name>
    <dbReference type="NCBI Taxonomy" id="43782"/>
    <lineage>
        <taxon>Eukaryota</taxon>
        <taxon>Viridiplantae</taxon>
        <taxon>Streptophyta</taxon>
        <taxon>Embryophyta</taxon>
        <taxon>Tracheophyta</taxon>
        <taxon>Spermatophyta</taxon>
        <taxon>Magnoliopsida</taxon>
        <taxon>eudicotyledons</taxon>
        <taxon>Gunneridae</taxon>
        <taxon>Pentapetalae</taxon>
        <taxon>rosids</taxon>
        <taxon>malvids</taxon>
        <taxon>Sapindales</taxon>
        <taxon>Sapindaceae</taxon>
        <taxon>Hippocastanoideae</taxon>
        <taxon>Acereae</taxon>
        <taxon>Dipteronia</taxon>
    </lineage>
</organism>
<accession>A0AAD9ZLS6</accession>
<dbReference type="EMBL" id="JANJYJ010000010">
    <property type="protein sequence ID" value="KAK3183780.1"/>
    <property type="molecule type" value="Genomic_DNA"/>
</dbReference>
<feature type="transmembrane region" description="Helical" evidence="2">
    <location>
        <begin position="400"/>
        <end position="421"/>
    </location>
</feature>
<comment type="caution">
    <text evidence="3">The sequence shown here is derived from an EMBL/GenBank/DDBJ whole genome shotgun (WGS) entry which is preliminary data.</text>
</comment>
<evidence type="ECO:0000256" key="2">
    <source>
        <dbReference type="SAM" id="Phobius"/>
    </source>
</evidence>
<evidence type="ECO:0000256" key="1">
    <source>
        <dbReference type="SAM" id="Coils"/>
    </source>
</evidence>
<keyword evidence="4" id="KW-1185">Reference proteome</keyword>
<keyword evidence="1" id="KW-0175">Coiled coil</keyword>
<dbReference type="AlphaFoldDB" id="A0AAD9ZLS6"/>
<protein>
    <submittedName>
        <fullName evidence="3">Uncharacterized protein</fullName>
    </submittedName>
</protein>
<sequence>MAANSQHRQVAISIESLASSFKSMLSGDPSMSSRVCIFKVPKILHRHNPLAYEPNAFSIGPFRYGQEQLKPTQKIKMKYLQGLLRRSRKSKELLRQLNGAVREIEQEARECYARPIGTSSVEEEFVPILVLDGCFIIELFRKDADEIIKDPDDPIFSMSCLLQFLKHDLILLENQIPWLVLERLFNMTMVPGGKSLIELALEFFTNIFSSHKPIIKPNQFVNHEIKHILDLLRLSLILPLDQSNRSDIRWQPFPCARKIKGSGIKFKKVAPETILDIRFNNGSLEIPPLLVQETTETIFRNLISLEQCLPNCPPIITSYAMLMDNLIHTPEDMEILCDNDVMNNWLNPGDATRFFNKLYNDAYVKTFYYHDVCHKVNEYSKKWWPKWRYFYTHNYFTTPWAIVSHVVALIFLILVFLKTYYSIVGYLGDKNKGT</sequence>
<dbReference type="Pfam" id="PF03140">
    <property type="entry name" value="DUF247"/>
    <property type="match status" value="1"/>
</dbReference>
<keyword evidence="2" id="KW-0812">Transmembrane</keyword>
<keyword evidence="2" id="KW-0472">Membrane</keyword>
<evidence type="ECO:0000313" key="3">
    <source>
        <dbReference type="EMBL" id="KAK3183780.1"/>
    </source>
</evidence>
<feature type="coiled-coil region" evidence="1">
    <location>
        <begin position="87"/>
        <end position="114"/>
    </location>
</feature>
<keyword evidence="2" id="KW-1133">Transmembrane helix</keyword>
<proteinExistence type="predicted"/>